<accession>A0AAP0FZF6</accession>
<evidence type="ECO:0000256" key="2">
    <source>
        <dbReference type="ARBA" id="ARBA00005982"/>
    </source>
</evidence>
<evidence type="ECO:0000256" key="1">
    <source>
        <dbReference type="ARBA" id="ARBA00004141"/>
    </source>
</evidence>
<feature type="transmembrane region" description="Helical" evidence="7">
    <location>
        <begin position="94"/>
        <end position="113"/>
    </location>
</feature>
<protein>
    <submittedName>
        <fullName evidence="8">Nitrite transporter</fullName>
    </submittedName>
</protein>
<sequence>MAEEGIKEKKKQKKLGGLKTLPFILSNELCDRFAGAGFHANMINYLMNQLHMPLIESTKTLNNFAATSSLTPIVGALIADSFAGRFWTITTGSIFYLLGMVGVTISSIIPALRPPACLPQSSSCQEASTWQQAIFYVSLLFTAIGSGGIRPCVVPFGAEQLEQDGLPPPQQQPDGKQPKQQWSFFNLYFFCVGLAVMLAFTVVVYVQDNVGWGVGFGIPTITMFIAVIVFTSGYPLYIKRKPGGSPLTRVAQVVVAAARKRKLPAFTDGSLLYHDKDYDAHISTAGRLAHTKQFKFLDRAAIVVDGDMSDSGQPRPWHLATVHRIEELKSIIRILPIWSTVILISTAASNNYTFAIVQAKTMDCHVAGSFKIPPATLSIFSSAAMLLTIAFYDRVLVPIARRLTGRPEGISHLRRVGIGLAISILSNVAAALVESRRRADSAHGQLSVFWLVPQYVVPGMADGFASVGLLEFLYDQSPESMRSTATALFWLSISAGQYGGTVLVSMVSKFTRSSGTQGSWLQDNINEGRLDCFYWLVAGLQLFNFAYFLFCAKFYVFKRLETAFASGEIVHDNFGDDDLEPGKNFRSTSTADRDQLELTKPSSHCPPHQVAPNHV</sequence>
<evidence type="ECO:0000256" key="3">
    <source>
        <dbReference type="ARBA" id="ARBA00022692"/>
    </source>
</evidence>
<dbReference type="PANTHER" id="PTHR11654">
    <property type="entry name" value="OLIGOPEPTIDE TRANSPORTER-RELATED"/>
    <property type="match status" value="1"/>
</dbReference>
<comment type="subcellular location">
    <subcellularLocation>
        <location evidence="1">Membrane</location>
        <topology evidence="1">Multi-pass membrane protein</topology>
    </subcellularLocation>
</comment>
<gene>
    <name evidence="8" type="ORF">KSP39_PZI017571</name>
</gene>
<evidence type="ECO:0000313" key="8">
    <source>
        <dbReference type="EMBL" id="KAK8928345.1"/>
    </source>
</evidence>
<organism evidence="8 9">
    <name type="scientific">Platanthera zijinensis</name>
    <dbReference type="NCBI Taxonomy" id="2320716"/>
    <lineage>
        <taxon>Eukaryota</taxon>
        <taxon>Viridiplantae</taxon>
        <taxon>Streptophyta</taxon>
        <taxon>Embryophyta</taxon>
        <taxon>Tracheophyta</taxon>
        <taxon>Spermatophyta</taxon>
        <taxon>Magnoliopsida</taxon>
        <taxon>Liliopsida</taxon>
        <taxon>Asparagales</taxon>
        <taxon>Orchidaceae</taxon>
        <taxon>Orchidoideae</taxon>
        <taxon>Orchideae</taxon>
        <taxon>Orchidinae</taxon>
        <taxon>Platanthera</taxon>
    </lineage>
</organism>
<feature type="region of interest" description="Disordered" evidence="6">
    <location>
        <begin position="581"/>
        <end position="615"/>
    </location>
</feature>
<name>A0AAP0FZF6_9ASPA</name>
<reference evidence="8 9" key="1">
    <citation type="journal article" date="2022" name="Nat. Plants">
        <title>Genomes of leafy and leafless Platanthera orchids illuminate the evolution of mycoheterotrophy.</title>
        <authorList>
            <person name="Li M.H."/>
            <person name="Liu K.W."/>
            <person name="Li Z."/>
            <person name="Lu H.C."/>
            <person name="Ye Q.L."/>
            <person name="Zhang D."/>
            <person name="Wang J.Y."/>
            <person name="Li Y.F."/>
            <person name="Zhong Z.M."/>
            <person name="Liu X."/>
            <person name="Yu X."/>
            <person name="Liu D.K."/>
            <person name="Tu X.D."/>
            <person name="Liu B."/>
            <person name="Hao Y."/>
            <person name="Liao X.Y."/>
            <person name="Jiang Y.T."/>
            <person name="Sun W.H."/>
            <person name="Chen J."/>
            <person name="Chen Y.Q."/>
            <person name="Ai Y."/>
            <person name="Zhai J.W."/>
            <person name="Wu S.S."/>
            <person name="Zhou Z."/>
            <person name="Hsiao Y.Y."/>
            <person name="Wu W.L."/>
            <person name="Chen Y.Y."/>
            <person name="Lin Y.F."/>
            <person name="Hsu J.L."/>
            <person name="Li C.Y."/>
            <person name="Wang Z.W."/>
            <person name="Zhao X."/>
            <person name="Zhong W.Y."/>
            <person name="Ma X.K."/>
            <person name="Ma L."/>
            <person name="Huang J."/>
            <person name="Chen G.Z."/>
            <person name="Huang M.Z."/>
            <person name="Huang L."/>
            <person name="Peng D.H."/>
            <person name="Luo Y.B."/>
            <person name="Zou S.Q."/>
            <person name="Chen S.P."/>
            <person name="Lan S."/>
            <person name="Tsai W.C."/>
            <person name="Van de Peer Y."/>
            <person name="Liu Z.J."/>
        </authorList>
    </citation>
    <scope>NUCLEOTIDE SEQUENCE [LARGE SCALE GENOMIC DNA]</scope>
    <source>
        <strain evidence="8">Lor287</strain>
    </source>
</reference>
<feature type="transmembrane region" description="Helical" evidence="7">
    <location>
        <begin position="372"/>
        <end position="392"/>
    </location>
</feature>
<feature type="transmembrane region" description="Helical" evidence="7">
    <location>
        <begin position="334"/>
        <end position="352"/>
    </location>
</feature>
<evidence type="ECO:0000256" key="7">
    <source>
        <dbReference type="SAM" id="Phobius"/>
    </source>
</evidence>
<feature type="transmembrane region" description="Helical" evidence="7">
    <location>
        <begin position="212"/>
        <end position="237"/>
    </location>
</feature>
<dbReference type="InterPro" id="IPR036259">
    <property type="entry name" value="MFS_trans_sf"/>
</dbReference>
<evidence type="ECO:0000313" key="9">
    <source>
        <dbReference type="Proteomes" id="UP001418222"/>
    </source>
</evidence>
<evidence type="ECO:0000256" key="6">
    <source>
        <dbReference type="SAM" id="MobiDB-lite"/>
    </source>
</evidence>
<feature type="transmembrane region" description="Helical" evidence="7">
    <location>
        <begin position="453"/>
        <end position="474"/>
    </location>
</feature>
<comment type="caution">
    <text evidence="8">The sequence shown here is derived from an EMBL/GenBank/DDBJ whole genome shotgun (WGS) entry which is preliminary data.</text>
</comment>
<dbReference type="GO" id="GO:0022857">
    <property type="term" value="F:transmembrane transporter activity"/>
    <property type="evidence" value="ECO:0007669"/>
    <property type="project" value="InterPro"/>
</dbReference>
<keyword evidence="3 7" id="KW-0812">Transmembrane</keyword>
<feature type="transmembrane region" description="Helical" evidence="7">
    <location>
        <begin position="486"/>
        <end position="507"/>
    </location>
</feature>
<dbReference type="AlphaFoldDB" id="A0AAP0FZF6"/>
<dbReference type="GO" id="GO:0016020">
    <property type="term" value="C:membrane"/>
    <property type="evidence" value="ECO:0007669"/>
    <property type="project" value="UniProtKB-SubCell"/>
</dbReference>
<comment type="similarity">
    <text evidence="2">Belongs to the major facilitator superfamily. Proton-dependent oligopeptide transporter (POT/PTR) (TC 2.A.17) family.</text>
</comment>
<evidence type="ECO:0000256" key="4">
    <source>
        <dbReference type="ARBA" id="ARBA00022989"/>
    </source>
</evidence>
<dbReference type="InterPro" id="IPR000109">
    <property type="entry name" value="POT_fam"/>
</dbReference>
<keyword evidence="9" id="KW-1185">Reference proteome</keyword>
<dbReference type="Gene3D" id="1.20.1250.20">
    <property type="entry name" value="MFS general substrate transporter like domains"/>
    <property type="match status" value="1"/>
</dbReference>
<dbReference type="EMBL" id="JBBWWQ010000015">
    <property type="protein sequence ID" value="KAK8928345.1"/>
    <property type="molecule type" value="Genomic_DNA"/>
</dbReference>
<feature type="transmembrane region" description="Helical" evidence="7">
    <location>
        <begin position="185"/>
        <end position="206"/>
    </location>
</feature>
<feature type="transmembrane region" description="Helical" evidence="7">
    <location>
        <begin position="133"/>
        <end position="153"/>
    </location>
</feature>
<feature type="transmembrane region" description="Helical" evidence="7">
    <location>
        <begin position="533"/>
        <end position="556"/>
    </location>
</feature>
<proteinExistence type="inferred from homology"/>
<keyword evidence="5 7" id="KW-0472">Membrane</keyword>
<dbReference type="Pfam" id="PF00854">
    <property type="entry name" value="PTR2"/>
    <property type="match status" value="1"/>
</dbReference>
<evidence type="ECO:0000256" key="5">
    <source>
        <dbReference type="ARBA" id="ARBA00023136"/>
    </source>
</evidence>
<dbReference type="SUPFAM" id="SSF103473">
    <property type="entry name" value="MFS general substrate transporter"/>
    <property type="match status" value="1"/>
</dbReference>
<feature type="transmembrane region" description="Helical" evidence="7">
    <location>
        <begin position="413"/>
        <end position="433"/>
    </location>
</feature>
<keyword evidence="4 7" id="KW-1133">Transmembrane helix</keyword>
<dbReference type="Proteomes" id="UP001418222">
    <property type="component" value="Unassembled WGS sequence"/>
</dbReference>